<evidence type="ECO:0000256" key="7">
    <source>
        <dbReference type="ARBA" id="ARBA00023145"/>
    </source>
</evidence>
<keyword evidence="5 12" id="KW-0443">Lipid metabolism</keyword>
<dbReference type="PANTHER" id="PTHR10067">
    <property type="entry name" value="PHOSPHATIDYLSERINE DECARBOXYLASE"/>
    <property type="match status" value="1"/>
</dbReference>
<feature type="active site" description="Charge relay system; for autoendoproteolytic cleavage activity" evidence="12">
    <location>
        <position position="88"/>
    </location>
</feature>
<accession>A0A857J570</accession>
<dbReference type="GO" id="GO:0005886">
    <property type="term" value="C:plasma membrane"/>
    <property type="evidence" value="ECO:0007669"/>
    <property type="project" value="UniProtKB-SubCell"/>
</dbReference>
<keyword evidence="10 12" id="KW-1208">Phospholipid metabolism</keyword>
<keyword evidence="4 12" id="KW-0210">Decarboxylase</keyword>
<evidence type="ECO:0000313" key="14">
    <source>
        <dbReference type="Proteomes" id="UP000464787"/>
    </source>
</evidence>
<dbReference type="KEGG" id="xyk:GT347_10320"/>
<comment type="subunit">
    <text evidence="12">Heterodimer of a large membrane-associated beta subunit and a small pyruvoyl-containing alpha subunit.</text>
</comment>
<protein>
    <recommendedName>
        <fullName evidence="12">Phosphatidylserine decarboxylase proenzyme</fullName>
        <ecNumber evidence="12">4.1.1.65</ecNumber>
    </recommendedName>
    <component>
        <recommendedName>
            <fullName evidence="12">Phosphatidylserine decarboxylase alpha chain</fullName>
        </recommendedName>
    </component>
    <component>
        <recommendedName>
            <fullName evidence="12">Phosphatidylserine decarboxylase beta chain</fullName>
        </recommendedName>
    </component>
</protein>
<dbReference type="Proteomes" id="UP000464787">
    <property type="component" value="Chromosome"/>
</dbReference>
<evidence type="ECO:0000256" key="1">
    <source>
        <dbReference type="ARBA" id="ARBA00005189"/>
    </source>
</evidence>
<feature type="chain" id="PRO_5033183032" description="Phosphatidylserine decarboxylase alpha chain" evidence="12">
    <location>
        <begin position="248"/>
        <end position="286"/>
    </location>
</feature>
<sequence length="286" mass="31063">MHPRLPVLPQYALPKKALTRFAGRVAGHEGGARTTKLIRWFIRKYDVDMSEAADPNPAHYATFNAFFTRALREDARPIADSALVSPVDGAISQFGAIAHDQIFQAKGHRYSTCALVGGDEALAKRFENGHFATIYLSPRDYHRIHMPCDGVLRRMVYVPGELFSVNPVTARGVPGLFARNERVVCVFDGPSGPFVLALVGATIVGSMATVWHGAVNPPRLAAVRTWDYPEGEVVLKKGQEMGRFMLGSTVVMLFPAAPLHFEAGWAPGGAVRLGQPMADWPAGTAA</sequence>
<proteinExistence type="inferred from homology"/>
<evidence type="ECO:0000256" key="9">
    <source>
        <dbReference type="ARBA" id="ARBA00023239"/>
    </source>
</evidence>
<evidence type="ECO:0000256" key="4">
    <source>
        <dbReference type="ARBA" id="ARBA00022793"/>
    </source>
</evidence>
<evidence type="ECO:0000256" key="10">
    <source>
        <dbReference type="ARBA" id="ARBA00023264"/>
    </source>
</evidence>
<dbReference type="RefSeq" id="WP_160551870.1">
    <property type="nucleotide sequence ID" value="NZ_CP047650.1"/>
</dbReference>
<keyword evidence="3 12" id="KW-0444">Lipid biosynthesis</keyword>
<organism evidence="13 14">
    <name type="scientific">Xylophilus rhododendri</name>
    <dbReference type="NCBI Taxonomy" id="2697032"/>
    <lineage>
        <taxon>Bacteria</taxon>
        <taxon>Pseudomonadati</taxon>
        <taxon>Pseudomonadota</taxon>
        <taxon>Betaproteobacteria</taxon>
        <taxon>Burkholderiales</taxon>
        <taxon>Xylophilus</taxon>
    </lineage>
</organism>
<reference evidence="13 14" key="1">
    <citation type="submission" date="2020-01" db="EMBL/GenBank/DDBJ databases">
        <title>Genome sequencing of strain KACC 21265.</title>
        <authorList>
            <person name="Heo J."/>
            <person name="Kim S.-J."/>
            <person name="Kim J.-S."/>
            <person name="Hong S.-B."/>
            <person name="Kwon S.-W."/>
        </authorList>
    </citation>
    <scope>NUCLEOTIDE SEQUENCE [LARGE SCALE GENOMIC DNA]</scope>
    <source>
        <strain evidence="13 14">KACC 21265</strain>
    </source>
</reference>
<dbReference type="HAMAP" id="MF_00662">
    <property type="entry name" value="PS_decarb_PSD_B_type1"/>
    <property type="match status" value="1"/>
</dbReference>
<dbReference type="EC" id="4.1.1.65" evidence="12"/>
<keyword evidence="7 12" id="KW-0865">Zymogen</keyword>
<dbReference type="NCBIfam" id="TIGR00163">
    <property type="entry name" value="PS_decarb"/>
    <property type="match status" value="1"/>
</dbReference>
<dbReference type="Pfam" id="PF02666">
    <property type="entry name" value="PS_Dcarbxylase"/>
    <property type="match status" value="1"/>
</dbReference>
<dbReference type="UniPathway" id="UPA00558">
    <property type="reaction ID" value="UER00616"/>
</dbReference>
<dbReference type="InterPro" id="IPR033178">
    <property type="entry name" value="PSD_type1_pro"/>
</dbReference>
<dbReference type="InterPro" id="IPR003817">
    <property type="entry name" value="PS_Dcarbxylase"/>
</dbReference>
<feature type="modified residue" description="Pyruvic acid (Ser); by autocatalysis" evidence="12">
    <location>
        <position position="248"/>
    </location>
</feature>
<dbReference type="PANTHER" id="PTHR10067:SF6">
    <property type="entry name" value="PHOSPHATIDYLSERINE DECARBOXYLASE PROENZYME, MITOCHONDRIAL"/>
    <property type="match status" value="1"/>
</dbReference>
<dbReference type="GO" id="GO:0004609">
    <property type="term" value="F:phosphatidylserine decarboxylase activity"/>
    <property type="evidence" value="ECO:0007669"/>
    <property type="project" value="UniProtKB-UniRule"/>
</dbReference>
<feature type="site" description="Cleavage (non-hydrolytic); by autocatalysis" evidence="12">
    <location>
        <begin position="247"/>
        <end position="248"/>
    </location>
</feature>
<keyword evidence="6 12" id="KW-0472">Membrane</keyword>
<comment type="function">
    <text evidence="12">Catalyzes the formation of phosphatidylethanolamine (PtdEtn) from phosphatidylserine (PtdSer).</text>
</comment>
<comment type="cofactor">
    <cofactor evidence="12">
        <name>pyruvate</name>
        <dbReference type="ChEBI" id="CHEBI:15361"/>
    </cofactor>
    <text evidence="12">Binds 1 pyruvoyl group covalently per subunit.</text>
</comment>
<keyword evidence="11 12" id="KW-0670">Pyruvate</keyword>
<comment type="similarity">
    <text evidence="12">Belongs to the phosphatidylserine decarboxylase family. PSD-B subfamily. Prokaryotic type I sub-subfamily.</text>
</comment>
<feature type="active site" description="Charge relay system; for autoendoproteolytic cleavage activity" evidence="12">
    <location>
        <position position="248"/>
    </location>
</feature>
<evidence type="ECO:0000256" key="3">
    <source>
        <dbReference type="ARBA" id="ARBA00022516"/>
    </source>
</evidence>
<evidence type="ECO:0000256" key="8">
    <source>
        <dbReference type="ARBA" id="ARBA00023209"/>
    </source>
</evidence>
<gene>
    <name evidence="12 13" type="primary">psd</name>
    <name evidence="13" type="ORF">GT347_10320</name>
</gene>
<name>A0A857J570_9BURK</name>
<keyword evidence="9 12" id="KW-0456">Lyase</keyword>
<evidence type="ECO:0000256" key="6">
    <source>
        <dbReference type="ARBA" id="ARBA00023136"/>
    </source>
</evidence>
<evidence type="ECO:0000256" key="5">
    <source>
        <dbReference type="ARBA" id="ARBA00023098"/>
    </source>
</evidence>
<keyword evidence="14" id="KW-1185">Reference proteome</keyword>
<dbReference type="GO" id="GO:0006646">
    <property type="term" value="P:phosphatidylethanolamine biosynthetic process"/>
    <property type="evidence" value="ECO:0007669"/>
    <property type="project" value="UniProtKB-UniRule"/>
</dbReference>
<comment type="subcellular location">
    <subcellularLocation>
        <location evidence="12">Cell membrane</location>
        <topology evidence="12">Peripheral membrane protein</topology>
    </subcellularLocation>
</comment>
<comment type="pathway">
    <text evidence="1">Lipid metabolism.</text>
</comment>
<feature type="active site" description="Schiff-base intermediate with substrate; via pyruvic acid; for decarboxylase activity" evidence="12">
    <location>
        <position position="248"/>
    </location>
</feature>
<comment type="pathway">
    <text evidence="12">Phospholipid metabolism; phosphatidylethanolamine biosynthesis; phosphatidylethanolamine from CDP-diacylglycerol: step 2/2.</text>
</comment>
<dbReference type="EMBL" id="CP047650">
    <property type="protein sequence ID" value="QHI98353.1"/>
    <property type="molecule type" value="Genomic_DNA"/>
</dbReference>
<keyword evidence="8 12" id="KW-0594">Phospholipid biosynthesis</keyword>
<feature type="chain" id="PRO_5033183031" description="Phosphatidylserine decarboxylase beta chain" evidence="12">
    <location>
        <begin position="1"/>
        <end position="247"/>
    </location>
</feature>
<evidence type="ECO:0000256" key="2">
    <source>
        <dbReference type="ARBA" id="ARBA00022475"/>
    </source>
</evidence>
<evidence type="ECO:0000256" key="11">
    <source>
        <dbReference type="ARBA" id="ARBA00023317"/>
    </source>
</evidence>
<evidence type="ECO:0000313" key="13">
    <source>
        <dbReference type="EMBL" id="QHI98353.1"/>
    </source>
</evidence>
<feature type="active site" description="Charge relay system; for autoendoproteolytic cleavage activity" evidence="12">
    <location>
        <position position="145"/>
    </location>
</feature>
<dbReference type="InterPro" id="IPR033177">
    <property type="entry name" value="PSD-B"/>
</dbReference>
<keyword evidence="2 12" id="KW-1003">Cell membrane</keyword>
<comment type="PTM">
    <text evidence="12">Is synthesized initially as an inactive proenzyme. Formation of the active enzyme involves a self-maturation process in which the active site pyruvoyl group is generated from an internal serine residue via an autocatalytic post-translational modification. Two non-identical subunits are generated from the proenzyme in this reaction, and the pyruvate is formed at the N-terminus of the alpha chain, which is derived from the carboxyl end of the proenzyme. The autoendoproteolytic cleavage occurs by a canonical serine protease mechanism, in which the side chain hydroxyl group of the serine supplies its oxygen atom to form the C-terminus of the beta chain, while the remainder of the serine residue undergoes an oxidative deamination to produce ammonia and the pyruvoyl prosthetic group on the alpha chain. During this reaction, the Ser that is part of the protease active site of the proenzyme becomes the pyruvoyl prosthetic group, which constitutes an essential element of the active site of the mature decarboxylase.</text>
</comment>
<evidence type="ECO:0000256" key="12">
    <source>
        <dbReference type="HAMAP-Rule" id="MF_00662"/>
    </source>
</evidence>
<comment type="catalytic activity">
    <reaction evidence="12">
        <text>a 1,2-diacyl-sn-glycero-3-phospho-L-serine + H(+) = a 1,2-diacyl-sn-glycero-3-phosphoethanolamine + CO2</text>
        <dbReference type="Rhea" id="RHEA:20828"/>
        <dbReference type="ChEBI" id="CHEBI:15378"/>
        <dbReference type="ChEBI" id="CHEBI:16526"/>
        <dbReference type="ChEBI" id="CHEBI:57262"/>
        <dbReference type="ChEBI" id="CHEBI:64612"/>
        <dbReference type="EC" id="4.1.1.65"/>
    </reaction>
</comment>
<dbReference type="AlphaFoldDB" id="A0A857J570"/>